<evidence type="ECO:0000313" key="2">
    <source>
        <dbReference type="Proteomes" id="UP000250369"/>
    </source>
</evidence>
<evidence type="ECO:0000313" key="1">
    <source>
        <dbReference type="EMBL" id="RAV22680.1"/>
    </source>
</evidence>
<comment type="caution">
    <text evidence="1">The sequence shown here is derived from an EMBL/GenBank/DDBJ whole genome shotgun (WGS) entry which is preliminary data.</text>
</comment>
<keyword evidence="2" id="KW-1185">Reference proteome</keyword>
<proteinExistence type="predicted"/>
<dbReference type="Proteomes" id="UP000250369">
    <property type="component" value="Unassembled WGS sequence"/>
</dbReference>
<dbReference type="EMBL" id="QMFB01000001">
    <property type="protein sequence ID" value="RAV22680.1"/>
    <property type="molecule type" value="Genomic_DNA"/>
</dbReference>
<gene>
    <name evidence="1" type="ORF">DQG23_00215</name>
</gene>
<accession>A0A329MT36</accession>
<protein>
    <submittedName>
        <fullName evidence="1">Uncharacterized protein</fullName>
    </submittedName>
</protein>
<name>A0A329MT36_9BACL</name>
<dbReference type="RefSeq" id="WP_113028791.1">
    <property type="nucleotide sequence ID" value="NZ_QMFB01000001.1"/>
</dbReference>
<reference evidence="1 2" key="1">
    <citation type="journal article" date="2009" name="Int. J. Syst. Evol. Microbiol.">
        <title>Paenibacillus contaminans sp. nov., isolated from a contaminated laboratory plate.</title>
        <authorList>
            <person name="Chou J.H."/>
            <person name="Lee J.H."/>
            <person name="Lin M.C."/>
            <person name="Chang P.S."/>
            <person name="Arun A.B."/>
            <person name="Young C.C."/>
            <person name="Chen W.M."/>
        </authorList>
    </citation>
    <scope>NUCLEOTIDE SEQUENCE [LARGE SCALE GENOMIC DNA]</scope>
    <source>
        <strain evidence="1 2">CKOBP-6</strain>
    </source>
</reference>
<organism evidence="1 2">
    <name type="scientific">Paenibacillus contaminans</name>
    <dbReference type="NCBI Taxonomy" id="450362"/>
    <lineage>
        <taxon>Bacteria</taxon>
        <taxon>Bacillati</taxon>
        <taxon>Bacillota</taxon>
        <taxon>Bacilli</taxon>
        <taxon>Bacillales</taxon>
        <taxon>Paenibacillaceae</taxon>
        <taxon>Paenibacillus</taxon>
    </lineage>
</organism>
<dbReference type="AlphaFoldDB" id="A0A329MT36"/>
<sequence length="61" mass="7588">MAEDEHSNVFRHRYGIQVLNDLQEVFLMHLKNAIYEDDMEYQKEQEEKENKNQHQIRYSFK</sequence>